<dbReference type="PANTHER" id="PTHR43477">
    <property type="entry name" value="DIHYDROANTICAPSIN 7-DEHYDROGENASE"/>
    <property type="match status" value="1"/>
</dbReference>
<dbReference type="EMBL" id="NMVO01000015">
    <property type="protein sequence ID" value="OYO11671.1"/>
    <property type="molecule type" value="Genomic_DNA"/>
</dbReference>
<dbReference type="InterPro" id="IPR036291">
    <property type="entry name" value="NAD(P)-bd_dom_sf"/>
</dbReference>
<dbReference type="InterPro" id="IPR051122">
    <property type="entry name" value="SDR_DHRS6-like"/>
</dbReference>
<comment type="similarity">
    <text evidence="1">Belongs to the short-chain dehydrogenases/reductases (SDR) family.</text>
</comment>
<reference evidence="3 4" key="1">
    <citation type="submission" date="2017-07" db="EMBL/GenBank/DDBJ databases">
        <title>Draft whole genome sequences of clinical Proprionibacteriaceae strains.</title>
        <authorList>
            <person name="Bernier A.-M."/>
            <person name="Bernard K."/>
            <person name="Domingo M.-C."/>
        </authorList>
    </citation>
    <scope>NUCLEOTIDE SEQUENCE [LARGE SCALE GENOMIC DNA]</scope>
    <source>
        <strain evidence="3 4">NML 030167</strain>
    </source>
</reference>
<dbReference type="PRINTS" id="PR00081">
    <property type="entry name" value="GDHRDH"/>
</dbReference>
<dbReference type="Proteomes" id="UP000215896">
    <property type="component" value="Unassembled WGS sequence"/>
</dbReference>
<dbReference type="OrthoDB" id="9806974at2"/>
<evidence type="ECO:0000313" key="3">
    <source>
        <dbReference type="EMBL" id="OYO11671.1"/>
    </source>
</evidence>
<accession>A0A255G802</accession>
<sequence>MVVSATGVPLTHRAVPAGARISKGAIPMADNPYQGKHFVVIGGTQGLGLAIAEAATRRGATVTVSGRNEERNAAAAARLGEGASGLHCDLNDFGSLDRLFAQIDRVDHLILAALDRDHNKLSDFRRQDAARTLMMKNLGYAVAVEAAQPKFTDDASVVLFSGLSMWVPMPGSTTISMANAGVIGLMNTLATQIAPVRVNAITPGVVVGTDAVDNAADDRSDRYEALRQRTPGKRLPTPEDIVQATFALTDNRGINAANLVVDSAMRLA</sequence>
<organism evidence="3 4">
    <name type="scientific">Enemella evansiae</name>
    <dbReference type="NCBI Taxonomy" id="2016499"/>
    <lineage>
        <taxon>Bacteria</taxon>
        <taxon>Bacillati</taxon>
        <taxon>Actinomycetota</taxon>
        <taxon>Actinomycetes</taxon>
        <taxon>Propionibacteriales</taxon>
        <taxon>Propionibacteriaceae</taxon>
        <taxon>Enemella</taxon>
    </lineage>
</organism>
<dbReference type="GO" id="GO:0016491">
    <property type="term" value="F:oxidoreductase activity"/>
    <property type="evidence" value="ECO:0007669"/>
    <property type="project" value="UniProtKB-KW"/>
</dbReference>
<keyword evidence="2" id="KW-0560">Oxidoreductase</keyword>
<dbReference type="SUPFAM" id="SSF51735">
    <property type="entry name" value="NAD(P)-binding Rossmann-fold domains"/>
    <property type="match status" value="1"/>
</dbReference>
<proteinExistence type="inferred from homology"/>
<dbReference type="Gene3D" id="3.40.50.720">
    <property type="entry name" value="NAD(P)-binding Rossmann-like Domain"/>
    <property type="match status" value="1"/>
</dbReference>
<dbReference type="Pfam" id="PF13561">
    <property type="entry name" value="adh_short_C2"/>
    <property type="match status" value="1"/>
</dbReference>
<dbReference type="InterPro" id="IPR002347">
    <property type="entry name" value="SDR_fam"/>
</dbReference>
<gene>
    <name evidence="3" type="ORF">CGZ94_14730</name>
</gene>
<evidence type="ECO:0000313" key="4">
    <source>
        <dbReference type="Proteomes" id="UP000215896"/>
    </source>
</evidence>
<comment type="caution">
    <text evidence="3">The sequence shown here is derived from an EMBL/GenBank/DDBJ whole genome shotgun (WGS) entry which is preliminary data.</text>
</comment>
<dbReference type="PANTHER" id="PTHR43477:SF1">
    <property type="entry name" value="DIHYDROANTICAPSIN 7-DEHYDROGENASE"/>
    <property type="match status" value="1"/>
</dbReference>
<keyword evidence="4" id="KW-1185">Reference proteome</keyword>
<evidence type="ECO:0000256" key="1">
    <source>
        <dbReference type="ARBA" id="ARBA00006484"/>
    </source>
</evidence>
<evidence type="ECO:0000256" key="2">
    <source>
        <dbReference type="ARBA" id="ARBA00023002"/>
    </source>
</evidence>
<dbReference type="AlphaFoldDB" id="A0A255G802"/>
<protein>
    <submittedName>
        <fullName evidence="3">Short-chain dehydrogenase</fullName>
    </submittedName>
</protein>
<name>A0A255G802_9ACTN</name>